<dbReference type="AlphaFoldDB" id="A0A6J4JPT1"/>
<keyword evidence="2" id="KW-0472">Membrane</keyword>
<feature type="transmembrane region" description="Helical" evidence="2">
    <location>
        <begin position="41"/>
        <end position="65"/>
    </location>
</feature>
<evidence type="ECO:0000313" key="3">
    <source>
        <dbReference type="EMBL" id="CAA9283831.1"/>
    </source>
</evidence>
<accession>A0A6J4JPT1</accession>
<evidence type="ECO:0000256" key="1">
    <source>
        <dbReference type="SAM" id="Coils"/>
    </source>
</evidence>
<organism evidence="3">
    <name type="scientific">uncultured Acetobacteraceae bacterium</name>
    <dbReference type="NCBI Taxonomy" id="169975"/>
    <lineage>
        <taxon>Bacteria</taxon>
        <taxon>Pseudomonadati</taxon>
        <taxon>Pseudomonadota</taxon>
        <taxon>Alphaproteobacteria</taxon>
        <taxon>Acetobacterales</taxon>
        <taxon>Acetobacteraceae</taxon>
        <taxon>environmental samples</taxon>
    </lineage>
</organism>
<keyword evidence="1" id="KW-0175">Coiled coil</keyword>
<proteinExistence type="predicted"/>
<protein>
    <recommendedName>
        <fullName evidence="4">PhnA-like protein</fullName>
    </recommendedName>
</protein>
<keyword evidence="2" id="KW-0812">Transmembrane</keyword>
<feature type="transmembrane region" description="Helical" evidence="2">
    <location>
        <begin position="275"/>
        <end position="294"/>
    </location>
</feature>
<name>A0A6J4JPT1_9PROT</name>
<gene>
    <name evidence="3" type="ORF">AVDCRST_MAG08-4028</name>
</gene>
<reference evidence="3" key="1">
    <citation type="submission" date="2020-02" db="EMBL/GenBank/DDBJ databases">
        <authorList>
            <person name="Meier V. D."/>
        </authorList>
    </citation>
    <scope>NUCLEOTIDE SEQUENCE</scope>
    <source>
        <strain evidence="3">AVDCRST_MAG08</strain>
    </source>
</reference>
<feature type="transmembrane region" description="Helical" evidence="2">
    <location>
        <begin position="116"/>
        <end position="135"/>
    </location>
</feature>
<dbReference type="EMBL" id="CADCTG010000312">
    <property type="protein sequence ID" value="CAA9283831.1"/>
    <property type="molecule type" value="Genomic_DNA"/>
</dbReference>
<sequence length="315" mass="30980">MQARTPIDPYAAGSATVPGAAARVAAPEGAPSLPSRVSWGAIIAGAVIAVVIGFMLNILGVAVGATAVDAVNRDTPSASSFGIGAGIWLLVANLIGLLVGGYAAARLSGTADKTDASLHGVGVWAIGFMVSALLLGNLVSGAASSIGSAASSVLGGAGQAASSAASSVANQANPQALMERARASLSGPSEPARMTTEQRGAEITSLLGTRVANGSLTDAQRQRLSALVAAEAGIPQQEAAQRIQSYEAEAQRTAREAEQSARQAADAAATGTSTAAFAVFGALLLGLIAAVVGARTGARSLLAVGGATVARRRTA</sequence>
<evidence type="ECO:0008006" key="4">
    <source>
        <dbReference type="Google" id="ProtNLM"/>
    </source>
</evidence>
<feature type="transmembrane region" description="Helical" evidence="2">
    <location>
        <begin position="85"/>
        <end position="104"/>
    </location>
</feature>
<keyword evidence="2" id="KW-1133">Transmembrane helix</keyword>
<feature type="coiled-coil region" evidence="1">
    <location>
        <begin position="236"/>
        <end position="267"/>
    </location>
</feature>
<evidence type="ECO:0000256" key="2">
    <source>
        <dbReference type="SAM" id="Phobius"/>
    </source>
</evidence>